<keyword evidence="3" id="KW-1185">Reference proteome</keyword>
<evidence type="ECO:0000313" key="2">
    <source>
        <dbReference type="EMBL" id="SET79723.1"/>
    </source>
</evidence>
<sequence>MAQRLVGCLLAAASLVAGCKERSDKPIAGLLAAGAPVVRKEGKAEYTIAVGAQLLGDVKLTATGPAVLEYFGGGLRFLEKGDTLEVGDADEAKLHGSNLPSYRWADGGVQEAPRALRIVAARYTNVQVTPKSAHEDAYSSTQYFVAFFTPNGLSRLGSDTKHEGPHQPLPAPPFRPKVPFIHAGDLGEGGLVAVVEDGFAVAETDDLATAVLLEGREVPLGRTVRLLVPDGAEVTLKGPGGVEVEVEGPADVRLR</sequence>
<dbReference type="Proteomes" id="UP000321514">
    <property type="component" value="Unassembled WGS sequence"/>
</dbReference>
<reference evidence="1 4" key="2">
    <citation type="submission" date="2019-07" db="EMBL/GenBank/DDBJ databases">
        <title>Whole genome shotgun sequence of Myxococcus fulvus NBRC 100333.</title>
        <authorList>
            <person name="Hosoyama A."/>
            <person name="Uohara A."/>
            <person name="Ohji S."/>
            <person name="Ichikawa N."/>
        </authorList>
    </citation>
    <scope>NUCLEOTIDE SEQUENCE [LARGE SCALE GENOMIC DNA]</scope>
    <source>
        <strain evidence="1 4">NBRC 100333</strain>
    </source>
</reference>
<dbReference type="PROSITE" id="PS51257">
    <property type="entry name" value="PROKAR_LIPOPROTEIN"/>
    <property type="match status" value="1"/>
</dbReference>
<comment type="caution">
    <text evidence="1">The sequence shown here is derived from an EMBL/GenBank/DDBJ whole genome shotgun (WGS) entry which is preliminary data.</text>
</comment>
<protein>
    <recommendedName>
        <fullName evidence="5">Lipoprotein</fullName>
    </recommendedName>
</protein>
<accession>A0A511T8R6</accession>
<evidence type="ECO:0008006" key="5">
    <source>
        <dbReference type="Google" id="ProtNLM"/>
    </source>
</evidence>
<dbReference type="STRING" id="1334629.MFUL124B02_23915"/>
<evidence type="ECO:0000313" key="3">
    <source>
        <dbReference type="Proteomes" id="UP000183760"/>
    </source>
</evidence>
<gene>
    <name evidence="1" type="ORF">MFU01_56010</name>
    <name evidence="2" type="ORF">SAMN05443572_103266</name>
</gene>
<evidence type="ECO:0000313" key="1">
    <source>
        <dbReference type="EMBL" id="GEN10564.1"/>
    </source>
</evidence>
<organism evidence="1 4">
    <name type="scientific">Myxococcus fulvus</name>
    <dbReference type="NCBI Taxonomy" id="33"/>
    <lineage>
        <taxon>Bacteria</taxon>
        <taxon>Pseudomonadati</taxon>
        <taxon>Myxococcota</taxon>
        <taxon>Myxococcia</taxon>
        <taxon>Myxococcales</taxon>
        <taxon>Cystobacterineae</taxon>
        <taxon>Myxococcaceae</taxon>
        <taxon>Myxococcus</taxon>
    </lineage>
</organism>
<dbReference type="AlphaFoldDB" id="A0A511T8R6"/>
<dbReference type="Proteomes" id="UP000183760">
    <property type="component" value="Unassembled WGS sequence"/>
</dbReference>
<name>A0A511T8R6_MYXFU</name>
<reference evidence="2 3" key="1">
    <citation type="submission" date="2016-10" db="EMBL/GenBank/DDBJ databases">
        <authorList>
            <person name="Varghese N."/>
            <person name="Submissions S."/>
        </authorList>
    </citation>
    <scope>NUCLEOTIDE SEQUENCE [LARGE SCALE GENOMIC DNA]</scope>
    <source>
        <strain evidence="2 3">DSM 16525</strain>
    </source>
</reference>
<dbReference type="EMBL" id="FOIB01000003">
    <property type="protein sequence ID" value="SET79723.1"/>
    <property type="molecule type" value="Genomic_DNA"/>
</dbReference>
<evidence type="ECO:0000313" key="4">
    <source>
        <dbReference type="Proteomes" id="UP000321514"/>
    </source>
</evidence>
<dbReference type="OrthoDB" id="5380400at2"/>
<dbReference type="RefSeq" id="WP_074952142.1">
    <property type="nucleotide sequence ID" value="NZ_BJXR01000039.1"/>
</dbReference>
<dbReference type="EMBL" id="BJXR01000039">
    <property type="protein sequence ID" value="GEN10564.1"/>
    <property type="molecule type" value="Genomic_DNA"/>
</dbReference>
<proteinExistence type="predicted"/>